<dbReference type="InterPro" id="IPR002645">
    <property type="entry name" value="STAS_dom"/>
</dbReference>
<keyword evidence="5" id="KW-1185">Reference proteome</keyword>
<gene>
    <name evidence="4" type="ORF">V2H45_08125</name>
</gene>
<dbReference type="SUPFAM" id="SSF52091">
    <property type="entry name" value="SpoIIaa-like"/>
    <property type="match status" value="1"/>
</dbReference>
<dbReference type="Proteomes" id="UP001333818">
    <property type="component" value="Unassembled WGS sequence"/>
</dbReference>
<accession>A0AAW9PQL1</accession>
<dbReference type="NCBIfam" id="TIGR00377">
    <property type="entry name" value="ant_ant_sig"/>
    <property type="match status" value="1"/>
</dbReference>
<feature type="domain" description="STAS" evidence="3">
    <location>
        <begin position="11"/>
        <end position="107"/>
    </location>
</feature>
<dbReference type="PROSITE" id="PS50801">
    <property type="entry name" value="STAS"/>
    <property type="match status" value="1"/>
</dbReference>
<dbReference type="PANTHER" id="PTHR33495:SF2">
    <property type="entry name" value="ANTI-SIGMA FACTOR ANTAGONIST TM_1081-RELATED"/>
    <property type="match status" value="1"/>
</dbReference>
<dbReference type="AlphaFoldDB" id="A0AAW9PQL1"/>
<proteinExistence type="inferred from homology"/>
<evidence type="ECO:0000313" key="4">
    <source>
        <dbReference type="EMBL" id="MEE3716709.1"/>
    </source>
</evidence>
<dbReference type="InterPro" id="IPR003658">
    <property type="entry name" value="Anti-sigma_ant"/>
</dbReference>
<comment type="similarity">
    <text evidence="1 2">Belongs to the anti-sigma-factor antagonist family.</text>
</comment>
<dbReference type="CDD" id="cd07043">
    <property type="entry name" value="STAS_anti-anti-sigma_factors"/>
    <property type="match status" value="1"/>
</dbReference>
<name>A0AAW9PQL1_9CYAN</name>
<dbReference type="InterPro" id="IPR036513">
    <property type="entry name" value="STAS_dom_sf"/>
</dbReference>
<dbReference type="RefSeq" id="WP_330483139.1">
    <property type="nucleotide sequence ID" value="NZ_JAZBJZ010000024.1"/>
</dbReference>
<comment type="caution">
    <text evidence="4">The sequence shown here is derived from an EMBL/GenBank/DDBJ whole genome shotgun (WGS) entry which is preliminary data.</text>
</comment>
<dbReference type="Pfam" id="PF01740">
    <property type="entry name" value="STAS"/>
    <property type="match status" value="1"/>
</dbReference>
<evidence type="ECO:0000313" key="5">
    <source>
        <dbReference type="Proteomes" id="UP001333818"/>
    </source>
</evidence>
<protein>
    <recommendedName>
        <fullName evidence="2">Anti-sigma factor antagonist</fullName>
    </recommendedName>
</protein>
<evidence type="ECO:0000259" key="3">
    <source>
        <dbReference type="PROSITE" id="PS50801"/>
    </source>
</evidence>
<sequence>MGVRIEFMQPSGKLNATNAELFRQQASALLNTKPDALLIDMQDLVMMDSSGIGALVFILKSTRLIGCRLALCSLNDQLRFVFATAALHVLFDIFESRADFEACLLAV</sequence>
<dbReference type="GO" id="GO:0043856">
    <property type="term" value="F:anti-sigma factor antagonist activity"/>
    <property type="evidence" value="ECO:0007669"/>
    <property type="project" value="InterPro"/>
</dbReference>
<evidence type="ECO:0000256" key="2">
    <source>
        <dbReference type="RuleBase" id="RU003749"/>
    </source>
</evidence>
<dbReference type="PANTHER" id="PTHR33495">
    <property type="entry name" value="ANTI-SIGMA FACTOR ANTAGONIST TM_1081-RELATED-RELATED"/>
    <property type="match status" value="1"/>
</dbReference>
<reference evidence="4" key="1">
    <citation type="submission" date="2024-01" db="EMBL/GenBank/DDBJ databases">
        <title>Bank of Algae and Cyanobacteria of the Azores (BACA) strain genomes.</title>
        <authorList>
            <person name="Luz R."/>
            <person name="Cordeiro R."/>
            <person name="Fonseca A."/>
            <person name="Goncalves V."/>
        </authorList>
    </citation>
    <scope>NUCLEOTIDE SEQUENCE</scope>
    <source>
        <strain evidence="4">BACA0141</strain>
    </source>
</reference>
<dbReference type="Gene3D" id="3.30.750.24">
    <property type="entry name" value="STAS domain"/>
    <property type="match status" value="1"/>
</dbReference>
<dbReference type="EMBL" id="JAZBJZ010000024">
    <property type="protein sequence ID" value="MEE3716709.1"/>
    <property type="molecule type" value="Genomic_DNA"/>
</dbReference>
<evidence type="ECO:0000256" key="1">
    <source>
        <dbReference type="ARBA" id="ARBA00009013"/>
    </source>
</evidence>
<organism evidence="4 5">
    <name type="scientific">Tumidithrix elongata BACA0141</name>
    <dbReference type="NCBI Taxonomy" id="2716417"/>
    <lineage>
        <taxon>Bacteria</taxon>
        <taxon>Bacillati</taxon>
        <taxon>Cyanobacteriota</taxon>
        <taxon>Cyanophyceae</taxon>
        <taxon>Pseudanabaenales</taxon>
        <taxon>Pseudanabaenaceae</taxon>
        <taxon>Tumidithrix</taxon>
        <taxon>Tumidithrix elongata</taxon>
    </lineage>
</organism>